<dbReference type="Proteomes" id="UP001500908">
    <property type="component" value="Unassembled WGS sequence"/>
</dbReference>
<comment type="caution">
    <text evidence="1">The sequence shown here is derived from an EMBL/GenBank/DDBJ whole genome shotgun (WGS) entry which is preliminary data.</text>
</comment>
<dbReference type="Pfam" id="PF01503">
    <property type="entry name" value="PRA-PH"/>
    <property type="match status" value="1"/>
</dbReference>
<reference evidence="2" key="1">
    <citation type="journal article" date="2019" name="Int. J. Syst. Evol. Microbiol.">
        <title>The Global Catalogue of Microorganisms (GCM) 10K type strain sequencing project: providing services to taxonomists for standard genome sequencing and annotation.</title>
        <authorList>
            <consortium name="The Broad Institute Genomics Platform"/>
            <consortium name="The Broad Institute Genome Sequencing Center for Infectious Disease"/>
            <person name="Wu L."/>
            <person name="Ma J."/>
        </authorList>
    </citation>
    <scope>NUCLEOTIDE SEQUENCE [LARGE SCALE GENOMIC DNA]</scope>
    <source>
        <strain evidence="2">JCM 17137</strain>
    </source>
</reference>
<proteinExistence type="predicted"/>
<dbReference type="RefSeq" id="WP_344976475.1">
    <property type="nucleotide sequence ID" value="NZ_BAABDD010000039.1"/>
</dbReference>
<dbReference type="EMBL" id="BAABDD010000039">
    <property type="protein sequence ID" value="GAA3763751.1"/>
    <property type="molecule type" value="Genomic_DNA"/>
</dbReference>
<dbReference type="InterPro" id="IPR038735">
    <property type="entry name" value="MSMEG_1276-like_NTP-PPase_dom"/>
</dbReference>
<evidence type="ECO:0000313" key="1">
    <source>
        <dbReference type="EMBL" id="GAA3763751.1"/>
    </source>
</evidence>
<evidence type="ECO:0000313" key="2">
    <source>
        <dbReference type="Proteomes" id="UP001500908"/>
    </source>
</evidence>
<protein>
    <submittedName>
        <fullName evidence="1">Nucleoside triphosphate pyrophosphohydrolase</fullName>
    </submittedName>
</protein>
<name>A0ABP7GG20_9ACTN</name>
<accession>A0ABP7GG20</accession>
<gene>
    <name evidence="1" type="ORF">GCM10022402_46390</name>
</gene>
<dbReference type="CDD" id="cd11532">
    <property type="entry name" value="NTP-PPase_COG4997"/>
    <property type="match status" value="1"/>
</dbReference>
<organism evidence="1 2">
    <name type="scientific">Salinactinospora qingdaonensis</name>
    <dbReference type="NCBI Taxonomy" id="702744"/>
    <lineage>
        <taxon>Bacteria</taxon>
        <taxon>Bacillati</taxon>
        <taxon>Actinomycetota</taxon>
        <taxon>Actinomycetes</taxon>
        <taxon>Streptosporangiales</taxon>
        <taxon>Nocardiopsidaceae</taxon>
        <taxon>Salinactinospora</taxon>
    </lineage>
</organism>
<dbReference type="SUPFAM" id="SSF101386">
    <property type="entry name" value="all-alpha NTP pyrophosphatases"/>
    <property type="match status" value="1"/>
</dbReference>
<dbReference type="InterPro" id="IPR021130">
    <property type="entry name" value="PRib-ATP_PPHydrolase-like"/>
</dbReference>
<sequence>MRLVVRSGGLGKRKRGKLVRDRIPHIIRSEGGNPVTHTAGPQEYRHRLREKLSEEVAEFLAAKEDRAPEELADILEVIHALAHDLGIDEEKLEKIRRSKAEERGGFADRVIWSGNR</sequence>
<keyword evidence="2" id="KW-1185">Reference proteome</keyword>